<keyword evidence="5" id="KW-0804">Transcription</keyword>
<dbReference type="SUPFAM" id="SSF46785">
    <property type="entry name" value="Winged helix' DNA-binding domain"/>
    <property type="match status" value="1"/>
</dbReference>
<dbReference type="GO" id="GO:0005829">
    <property type="term" value="C:cytosol"/>
    <property type="evidence" value="ECO:0007669"/>
    <property type="project" value="TreeGrafter"/>
</dbReference>
<dbReference type="KEGG" id="bvz:BRAD3257_1776"/>
<evidence type="ECO:0000256" key="1">
    <source>
        <dbReference type="ARBA" id="ARBA00003502"/>
    </source>
</evidence>
<evidence type="ECO:0000259" key="6">
    <source>
        <dbReference type="PROSITE" id="PS50931"/>
    </source>
</evidence>
<dbReference type="FunFam" id="1.10.10.10:FF:000001">
    <property type="entry name" value="LysR family transcriptional regulator"/>
    <property type="match status" value="1"/>
</dbReference>
<dbReference type="AlphaFoldDB" id="A0A2U3PUR4"/>
<dbReference type="PANTHER" id="PTHR30419">
    <property type="entry name" value="HTH-TYPE TRANSCRIPTIONAL REGULATOR YBHD"/>
    <property type="match status" value="1"/>
</dbReference>
<dbReference type="GO" id="GO:0003700">
    <property type="term" value="F:DNA-binding transcription factor activity"/>
    <property type="evidence" value="ECO:0007669"/>
    <property type="project" value="InterPro"/>
</dbReference>
<evidence type="ECO:0000256" key="4">
    <source>
        <dbReference type="ARBA" id="ARBA00023125"/>
    </source>
</evidence>
<proteinExistence type="inferred from homology"/>
<dbReference type="InterPro" id="IPR000847">
    <property type="entry name" value="LysR_HTH_N"/>
</dbReference>
<dbReference type="InterPro" id="IPR050950">
    <property type="entry name" value="HTH-type_LysR_regulators"/>
</dbReference>
<dbReference type="PRINTS" id="PR00039">
    <property type="entry name" value="HTHLYSR"/>
</dbReference>
<dbReference type="SUPFAM" id="SSF53850">
    <property type="entry name" value="Periplasmic binding protein-like II"/>
    <property type="match status" value="1"/>
</dbReference>
<dbReference type="Pfam" id="PF00126">
    <property type="entry name" value="HTH_1"/>
    <property type="match status" value="1"/>
</dbReference>
<dbReference type="GO" id="GO:0003677">
    <property type="term" value="F:DNA binding"/>
    <property type="evidence" value="ECO:0007669"/>
    <property type="project" value="UniProtKB-KW"/>
</dbReference>
<keyword evidence="4" id="KW-0238">DNA-binding</keyword>
<keyword evidence="3" id="KW-0805">Transcription regulation</keyword>
<dbReference type="EMBL" id="LS398110">
    <property type="protein sequence ID" value="SPP92892.1"/>
    <property type="molecule type" value="Genomic_DNA"/>
</dbReference>
<dbReference type="Gene3D" id="1.10.10.10">
    <property type="entry name" value="Winged helix-like DNA-binding domain superfamily/Winged helix DNA-binding domain"/>
    <property type="match status" value="1"/>
</dbReference>
<comment type="function">
    <text evidence="1">NodD regulates the expression of the nodABCFE genes which encode other nodulation proteins. NodD is also a negative regulator of its own expression. Binds flavonoids as inducers.</text>
</comment>
<evidence type="ECO:0000256" key="3">
    <source>
        <dbReference type="ARBA" id="ARBA00023015"/>
    </source>
</evidence>
<gene>
    <name evidence="7" type="ORF">BRAD3257_1776</name>
</gene>
<dbReference type="RefSeq" id="WP_160118770.1">
    <property type="nucleotide sequence ID" value="NZ_LS398110.1"/>
</dbReference>
<dbReference type="PROSITE" id="PS50931">
    <property type="entry name" value="HTH_LYSR"/>
    <property type="match status" value="1"/>
</dbReference>
<dbReference type="Proteomes" id="UP000246085">
    <property type="component" value="Chromosome BRAD3257"/>
</dbReference>
<name>A0A2U3PUR4_9BRAD</name>
<sequence>MEIKQLSYFMWVFEEGSFSKAAIKARTVQPALSMQIRRLEEEFGVQLFERHPRGIKATAAGNKLYKRCVAIMQNISLAEEELRVENPKGAVTGKIHVGLSGMFNRSLLKNVLLPFLERHPHVDVVVSESYTGTLVEWVRDGLVDFALGSRPEVEGHLVQRLLYRDRVVLMSGSPLFGASLTPCDLTRAEGLKLILPTTKHSFGRAAQEYIERGLINAEKVIEINSTAGSISIAMNSDWAVMGAFIGMVDDLDNPKVFVYPVVEPALSFDLYALFDHRRPLSAAARQFVHMIELEFKQVDALWDQLQSAPQ</sequence>
<feature type="domain" description="HTH lysR-type" evidence="6">
    <location>
        <begin position="1"/>
        <end position="58"/>
    </location>
</feature>
<dbReference type="InterPro" id="IPR036388">
    <property type="entry name" value="WH-like_DNA-bd_sf"/>
</dbReference>
<dbReference type="InterPro" id="IPR036390">
    <property type="entry name" value="WH_DNA-bd_sf"/>
</dbReference>
<evidence type="ECO:0000313" key="8">
    <source>
        <dbReference type="Proteomes" id="UP000246085"/>
    </source>
</evidence>
<organism evidence="7 8">
    <name type="scientific">Bradyrhizobium vignae</name>
    <dbReference type="NCBI Taxonomy" id="1549949"/>
    <lineage>
        <taxon>Bacteria</taxon>
        <taxon>Pseudomonadati</taxon>
        <taxon>Pseudomonadota</taxon>
        <taxon>Alphaproteobacteria</taxon>
        <taxon>Hyphomicrobiales</taxon>
        <taxon>Nitrobacteraceae</taxon>
        <taxon>Bradyrhizobium</taxon>
    </lineage>
</organism>
<comment type="similarity">
    <text evidence="2">Belongs to the LysR transcriptional regulatory family.</text>
</comment>
<dbReference type="PANTHER" id="PTHR30419:SF8">
    <property type="entry name" value="NITROGEN ASSIMILATION TRANSCRIPTIONAL ACTIVATOR-RELATED"/>
    <property type="match status" value="1"/>
</dbReference>
<evidence type="ECO:0000256" key="5">
    <source>
        <dbReference type="ARBA" id="ARBA00023163"/>
    </source>
</evidence>
<evidence type="ECO:0000256" key="2">
    <source>
        <dbReference type="ARBA" id="ARBA00009437"/>
    </source>
</evidence>
<dbReference type="CDD" id="cd05466">
    <property type="entry name" value="PBP2_LTTR_substrate"/>
    <property type="match status" value="1"/>
</dbReference>
<protein>
    <submittedName>
        <fullName evidence="7">Regulatory protein, LysR:LysR, substrate-binding</fullName>
    </submittedName>
</protein>
<reference evidence="7 8" key="1">
    <citation type="submission" date="2018-03" db="EMBL/GenBank/DDBJ databases">
        <authorList>
            <person name="Gully D."/>
        </authorList>
    </citation>
    <scope>NUCLEOTIDE SEQUENCE [LARGE SCALE GENOMIC DNA]</scope>
    <source>
        <strain evidence="7">ORS3257</strain>
    </source>
</reference>
<dbReference type="Gene3D" id="3.40.190.290">
    <property type="match status" value="1"/>
</dbReference>
<accession>A0A2U3PUR4</accession>
<evidence type="ECO:0000313" key="7">
    <source>
        <dbReference type="EMBL" id="SPP92892.1"/>
    </source>
</evidence>
<dbReference type="InterPro" id="IPR005119">
    <property type="entry name" value="LysR_subst-bd"/>
</dbReference>
<dbReference type="Pfam" id="PF03466">
    <property type="entry name" value="LysR_substrate"/>
    <property type="match status" value="1"/>
</dbReference>